<protein>
    <submittedName>
        <fullName evidence="1">Uncharacterized protein</fullName>
    </submittedName>
</protein>
<name>A0A166D0F5_DAUCS</name>
<evidence type="ECO:0000313" key="3">
    <source>
        <dbReference type="Proteomes" id="UP000077755"/>
    </source>
</evidence>
<accession>A0A166D0F5</accession>
<dbReference type="EMBL" id="CP093344">
    <property type="protein sequence ID" value="WOG86840.1"/>
    <property type="molecule type" value="Genomic_DNA"/>
</dbReference>
<sequence length="87" mass="9557">MNAGRETLTNVSEVFARDVVDLNASVGNGLYARDVLHHALLGTLHEIMPAQGSVREPDFMTIEQVPAPHGLWCLLCISLVMSWSLLK</sequence>
<gene>
    <name evidence="1" type="ORF">DCAR_005405</name>
    <name evidence="2" type="ORF">DCAR_0206059</name>
</gene>
<organism evidence="1">
    <name type="scientific">Daucus carota subsp. sativus</name>
    <name type="common">Carrot</name>
    <dbReference type="NCBI Taxonomy" id="79200"/>
    <lineage>
        <taxon>Eukaryota</taxon>
        <taxon>Viridiplantae</taxon>
        <taxon>Streptophyta</taxon>
        <taxon>Embryophyta</taxon>
        <taxon>Tracheophyta</taxon>
        <taxon>Spermatophyta</taxon>
        <taxon>Magnoliopsida</taxon>
        <taxon>eudicotyledons</taxon>
        <taxon>Gunneridae</taxon>
        <taxon>Pentapetalae</taxon>
        <taxon>asterids</taxon>
        <taxon>campanulids</taxon>
        <taxon>Apiales</taxon>
        <taxon>Apiaceae</taxon>
        <taxon>Apioideae</taxon>
        <taxon>Scandiceae</taxon>
        <taxon>Daucinae</taxon>
        <taxon>Daucus</taxon>
        <taxon>Daucus sect. Daucus</taxon>
    </lineage>
</organism>
<evidence type="ECO:0000313" key="1">
    <source>
        <dbReference type="EMBL" id="KZN04568.1"/>
    </source>
</evidence>
<keyword evidence="3" id="KW-1185">Reference proteome</keyword>
<dbReference type="EMBL" id="LNRQ01000002">
    <property type="protein sequence ID" value="KZN04568.1"/>
    <property type="molecule type" value="Genomic_DNA"/>
</dbReference>
<reference evidence="2" key="2">
    <citation type="submission" date="2022-03" db="EMBL/GenBank/DDBJ databases">
        <title>Draft title - Genomic analysis of global carrot germplasm unveils the trajectory of domestication and the origin of high carotenoid orange carrot.</title>
        <authorList>
            <person name="Iorizzo M."/>
            <person name="Ellison S."/>
            <person name="Senalik D."/>
            <person name="Macko-Podgorni A."/>
            <person name="Grzebelus D."/>
            <person name="Bostan H."/>
            <person name="Rolling W."/>
            <person name="Curaba J."/>
            <person name="Simon P."/>
        </authorList>
    </citation>
    <scope>NUCLEOTIDE SEQUENCE</scope>
    <source>
        <tissue evidence="2">Leaf</tissue>
    </source>
</reference>
<evidence type="ECO:0000313" key="2">
    <source>
        <dbReference type="EMBL" id="WOG86840.1"/>
    </source>
</evidence>
<dbReference type="AlphaFoldDB" id="A0A166D0F5"/>
<dbReference type="Proteomes" id="UP000077755">
    <property type="component" value="Chromosome 2"/>
</dbReference>
<dbReference type="Gramene" id="KZN04568">
    <property type="protein sequence ID" value="KZN04568"/>
    <property type="gene ID" value="DCAR_005405"/>
</dbReference>
<reference evidence="1" key="1">
    <citation type="journal article" date="2016" name="Nat. Genet.">
        <title>A high-quality carrot genome assembly provides new insights into carotenoid accumulation and asterid genome evolution.</title>
        <authorList>
            <person name="Iorizzo M."/>
            <person name="Ellison S."/>
            <person name="Senalik D."/>
            <person name="Zeng P."/>
            <person name="Satapoomin P."/>
            <person name="Huang J."/>
            <person name="Bowman M."/>
            <person name="Iovene M."/>
            <person name="Sanseverino W."/>
            <person name="Cavagnaro P."/>
            <person name="Yildiz M."/>
            <person name="Macko-Podgorni A."/>
            <person name="Moranska E."/>
            <person name="Grzebelus E."/>
            <person name="Grzebelus D."/>
            <person name="Ashrafi H."/>
            <person name="Zheng Z."/>
            <person name="Cheng S."/>
            <person name="Spooner D."/>
            <person name="Van Deynze A."/>
            <person name="Simon P."/>
        </authorList>
    </citation>
    <scope>NUCLEOTIDE SEQUENCE [LARGE SCALE GENOMIC DNA]</scope>
    <source>
        <tissue evidence="1">Leaf</tissue>
    </source>
</reference>
<proteinExistence type="predicted"/>